<dbReference type="PROSITE" id="PS00972">
    <property type="entry name" value="USP_1"/>
    <property type="match status" value="1"/>
</dbReference>
<feature type="domain" description="USP" evidence="2">
    <location>
        <begin position="56"/>
        <end position="187"/>
    </location>
</feature>
<evidence type="ECO:0000313" key="4">
    <source>
        <dbReference type="Proteomes" id="UP000023152"/>
    </source>
</evidence>
<keyword evidence="4" id="KW-1185">Reference proteome</keyword>
<dbReference type="InterPro" id="IPR050185">
    <property type="entry name" value="Ub_carboxyl-term_hydrolase"/>
</dbReference>
<name>X6P271_RETFI</name>
<feature type="region of interest" description="Disordered" evidence="1">
    <location>
        <begin position="30"/>
        <end position="49"/>
    </location>
</feature>
<dbReference type="Gene3D" id="3.90.70.10">
    <property type="entry name" value="Cysteine proteinases"/>
    <property type="match status" value="1"/>
</dbReference>
<dbReference type="Proteomes" id="UP000023152">
    <property type="component" value="Unassembled WGS sequence"/>
</dbReference>
<dbReference type="AlphaFoldDB" id="X6P271"/>
<accession>X6P271</accession>
<dbReference type="PANTHER" id="PTHR21646">
    <property type="entry name" value="UBIQUITIN CARBOXYL-TERMINAL HYDROLASE"/>
    <property type="match status" value="1"/>
</dbReference>
<dbReference type="SUPFAM" id="SSF54001">
    <property type="entry name" value="Cysteine proteinases"/>
    <property type="match status" value="1"/>
</dbReference>
<dbReference type="EMBL" id="ASPP01004430">
    <property type="protein sequence ID" value="ETO32169.1"/>
    <property type="molecule type" value="Genomic_DNA"/>
</dbReference>
<feature type="non-terminal residue" evidence="3">
    <location>
        <position position="187"/>
    </location>
</feature>
<comment type="caution">
    <text evidence="3">The sequence shown here is derived from an EMBL/GenBank/DDBJ whole genome shotgun (WGS) entry which is preliminary data.</text>
</comment>
<dbReference type="InterPro" id="IPR001394">
    <property type="entry name" value="Peptidase_C19_UCH"/>
</dbReference>
<dbReference type="Pfam" id="PF00443">
    <property type="entry name" value="UCH"/>
    <property type="match status" value="1"/>
</dbReference>
<dbReference type="OrthoDB" id="265306at2759"/>
<protein>
    <submittedName>
        <fullName evidence="3">Clan CA, family C19, ubiquitin hydrolase-like cysteine peptidase</fullName>
    </submittedName>
</protein>
<proteinExistence type="predicted"/>
<reference evidence="3 4" key="1">
    <citation type="journal article" date="2013" name="Curr. Biol.">
        <title>The Genome of the Foraminiferan Reticulomyxa filosa.</title>
        <authorList>
            <person name="Glockner G."/>
            <person name="Hulsmann N."/>
            <person name="Schleicher M."/>
            <person name="Noegel A.A."/>
            <person name="Eichinger L."/>
            <person name="Gallinger C."/>
            <person name="Pawlowski J."/>
            <person name="Sierra R."/>
            <person name="Euteneuer U."/>
            <person name="Pillet L."/>
            <person name="Moustafa A."/>
            <person name="Platzer M."/>
            <person name="Groth M."/>
            <person name="Szafranski K."/>
            <person name="Schliwa M."/>
        </authorList>
    </citation>
    <scope>NUCLEOTIDE SEQUENCE [LARGE SCALE GENOMIC DNA]</scope>
</reference>
<dbReference type="PROSITE" id="PS50235">
    <property type="entry name" value="USP_3"/>
    <property type="match status" value="1"/>
</dbReference>
<dbReference type="GO" id="GO:0004843">
    <property type="term" value="F:cysteine-type deubiquitinase activity"/>
    <property type="evidence" value="ECO:0007669"/>
    <property type="project" value="InterPro"/>
</dbReference>
<dbReference type="GO" id="GO:0016579">
    <property type="term" value="P:protein deubiquitination"/>
    <property type="evidence" value="ECO:0007669"/>
    <property type="project" value="InterPro"/>
</dbReference>
<evidence type="ECO:0000256" key="1">
    <source>
        <dbReference type="SAM" id="MobiDB-lite"/>
    </source>
</evidence>
<dbReference type="InterPro" id="IPR018200">
    <property type="entry name" value="USP_CS"/>
</dbReference>
<gene>
    <name evidence="3" type="ORF">RFI_04948</name>
</gene>
<dbReference type="InterPro" id="IPR028889">
    <property type="entry name" value="USP"/>
</dbReference>
<sequence length="187" mass="21881">METAKIELEKKYQELQTELQKVKTQLQKKERNFQKEELKKKEQTEDTKEIEKKIPKGLRNLGNTCYMNASLQCLINTPLLQQLTLNEHPIKLKSNKMFEQFQQLMQGYWQTNTNSREYVVAPSGVKSALGQLIPKFQTFDQQDTLECLLLLLNSIHDDINEVVSQQNIKRVEIPGKSDEELANITWR</sequence>
<organism evidence="3 4">
    <name type="scientific">Reticulomyxa filosa</name>
    <dbReference type="NCBI Taxonomy" id="46433"/>
    <lineage>
        <taxon>Eukaryota</taxon>
        <taxon>Sar</taxon>
        <taxon>Rhizaria</taxon>
        <taxon>Retaria</taxon>
        <taxon>Foraminifera</taxon>
        <taxon>Monothalamids</taxon>
        <taxon>Reticulomyxidae</taxon>
        <taxon>Reticulomyxa</taxon>
    </lineage>
</organism>
<evidence type="ECO:0000313" key="3">
    <source>
        <dbReference type="EMBL" id="ETO32169.1"/>
    </source>
</evidence>
<dbReference type="InterPro" id="IPR038765">
    <property type="entry name" value="Papain-like_cys_pep_sf"/>
</dbReference>
<keyword evidence="3" id="KW-0378">Hydrolase</keyword>
<evidence type="ECO:0000259" key="2">
    <source>
        <dbReference type="PROSITE" id="PS50235"/>
    </source>
</evidence>